<evidence type="ECO:0000313" key="2">
    <source>
        <dbReference type="Proteomes" id="UP001178507"/>
    </source>
</evidence>
<organism evidence="1 2">
    <name type="scientific">Effrenium voratum</name>
    <dbReference type="NCBI Taxonomy" id="2562239"/>
    <lineage>
        <taxon>Eukaryota</taxon>
        <taxon>Sar</taxon>
        <taxon>Alveolata</taxon>
        <taxon>Dinophyceae</taxon>
        <taxon>Suessiales</taxon>
        <taxon>Symbiodiniaceae</taxon>
        <taxon>Effrenium</taxon>
    </lineage>
</organism>
<name>A0AA36I496_9DINO</name>
<comment type="caution">
    <text evidence="1">The sequence shown here is derived from an EMBL/GenBank/DDBJ whole genome shotgun (WGS) entry which is preliminary data.</text>
</comment>
<dbReference type="AlphaFoldDB" id="A0AA36I496"/>
<accession>A0AA36I496</accession>
<reference evidence="1" key="1">
    <citation type="submission" date="2023-08" db="EMBL/GenBank/DDBJ databases">
        <authorList>
            <person name="Chen Y."/>
            <person name="Shah S."/>
            <person name="Dougan E. K."/>
            <person name="Thang M."/>
            <person name="Chan C."/>
        </authorList>
    </citation>
    <scope>NUCLEOTIDE SEQUENCE</scope>
</reference>
<evidence type="ECO:0000313" key="1">
    <source>
        <dbReference type="EMBL" id="CAJ1380467.1"/>
    </source>
</evidence>
<protein>
    <submittedName>
        <fullName evidence="1">Uncharacterized protein</fullName>
    </submittedName>
</protein>
<sequence>MCRQLYNLVLLKCLQYGDSARALDFWQETHTGIASCNAVLATCEPEMDWPEWVEACGELGPASWLQAVIRSASRATLALARGKTVGHGPGWQQDALGQVALTMDVLSWHGLAASISQVTNLFAENVLEFVLEAIIAETDETILYKSSTGRTSTRLREPILKGCQLQNVMLSSSFTKEALQKLQLAADESWLPAARLQARRGLPAQDQGDGLDPAGMLRARWAMWTSPDGQGQSRGLFVLGGDAGCKEWLAPHALENAMMRAKGHEQLLSELVQEVGIKSGQVRMYMSYIPCLACLAQLYQLRSTGLKLQIGFDTWRETRHWVG</sequence>
<keyword evidence="2" id="KW-1185">Reference proteome</keyword>
<proteinExistence type="predicted"/>
<gene>
    <name evidence="1" type="ORF">EVOR1521_LOCUS8399</name>
</gene>
<dbReference type="Proteomes" id="UP001178507">
    <property type="component" value="Unassembled WGS sequence"/>
</dbReference>
<dbReference type="EMBL" id="CAUJNA010000713">
    <property type="protein sequence ID" value="CAJ1380467.1"/>
    <property type="molecule type" value="Genomic_DNA"/>
</dbReference>